<dbReference type="EMBL" id="MU004186">
    <property type="protein sequence ID" value="KAF2497788.1"/>
    <property type="molecule type" value="Genomic_DNA"/>
</dbReference>
<keyword evidence="2" id="KW-1185">Reference proteome</keyword>
<proteinExistence type="predicted"/>
<gene>
    <name evidence="1" type="ORF">BU16DRAFT_616376</name>
</gene>
<accession>A0A6A6QZ84</accession>
<protein>
    <submittedName>
        <fullName evidence="1">Uncharacterized protein</fullName>
    </submittedName>
</protein>
<organism evidence="1 2">
    <name type="scientific">Lophium mytilinum</name>
    <dbReference type="NCBI Taxonomy" id="390894"/>
    <lineage>
        <taxon>Eukaryota</taxon>
        <taxon>Fungi</taxon>
        <taxon>Dikarya</taxon>
        <taxon>Ascomycota</taxon>
        <taxon>Pezizomycotina</taxon>
        <taxon>Dothideomycetes</taxon>
        <taxon>Pleosporomycetidae</taxon>
        <taxon>Mytilinidiales</taxon>
        <taxon>Mytilinidiaceae</taxon>
        <taxon>Lophium</taxon>
    </lineage>
</organism>
<dbReference type="Proteomes" id="UP000799750">
    <property type="component" value="Unassembled WGS sequence"/>
</dbReference>
<evidence type="ECO:0000313" key="1">
    <source>
        <dbReference type="EMBL" id="KAF2497788.1"/>
    </source>
</evidence>
<evidence type="ECO:0000313" key="2">
    <source>
        <dbReference type="Proteomes" id="UP000799750"/>
    </source>
</evidence>
<name>A0A6A6QZ84_9PEZI</name>
<sequence length="163" mass="19114">MTPNQMSRSFGIYRYPEYNPERYPDHRDRRIPTLELPGSPGIKRVRQIHWFIQKGDVLSNTWICGPFECTATFSIEDIQSGDPLECREDIYCSDMYMNNPYYPDLRPASETIKFRSISRSIQPDCLRYVSAEGDNKAHYLAEYGLGILFDTKSNTLETRTFRY</sequence>
<reference evidence="1" key="1">
    <citation type="journal article" date="2020" name="Stud. Mycol.">
        <title>101 Dothideomycetes genomes: a test case for predicting lifestyles and emergence of pathogens.</title>
        <authorList>
            <person name="Haridas S."/>
            <person name="Albert R."/>
            <person name="Binder M."/>
            <person name="Bloem J."/>
            <person name="Labutti K."/>
            <person name="Salamov A."/>
            <person name="Andreopoulos B."/>
            <person name="Baker S."/>
            <person name="Barry K."/>
            <person name="Bills G."/>
            <person name="Bluhm B."/>
            <person name="Cannon C."/>
            <person name="Castanera R."/>
            <person name="Culley D."/>
            <person name="Daum C."/>
            <person name="Ezra D."/>
            <person name="Gonzalez J."/>
            <person name="Henrissat B."/>
            <person name="Kuo A."/>
            <person name="Liang C."/>
            <person name="Lipzen A."/>
            <person name="Lutzoni F."/>
            <person name="Magnuson J."/>
            <person name="Mondo S."/>
            <person name="Nolan M."/>
            <person name="Ohm R."/>
            <person name="Pangilinan J."/>
            <person name="Park H.-J."/>
            <person name="Ramirez L."/>
            <person name="Alfaro M."/>
            <person name="Sun H."/>
            <person name="Tritt A."/>
            <person name="Yoshinaga Y."/>
            <person name="Zwiers L.-H."/>
            <person name="Turgeon B."/>
            <person name="Goodwin S."/>
            <person name="Spatafora J."/>
            <person name="Crous P."/>
            <person name="Grigoriev I."/>
        </authorList>
    </citation>
    <scope>NUCLEOTIDE SEQUENCE</scope>
    <source>
        <strain evidence="1">CBS 269.34</strain>
    </source>
</reference>
<dbReference type="AlphaFoldDB" id="A0A6A6QZ84"/>